<dbReference type="OrthoDB" id="436852at2759"/>
<proteinExistence type="predicted"/>
<dbReference type="InterPro" id="IPR011011">
    <property type="entry name" value="Znf_FYVE_PHD"/>
</dbReference>
<dbReference type="AlphaFoldDB" id="V6M029"/>
<keyword evidence="1" id="KW-0175">Coiled coil</keyword>
<dbReference type="SUPFAM" id="SSF57903">
    <property type="entry name" value="FYVE/PHD zinc finger"/>
    <property type="match status" value="1"/>
</dbReference>
<evidence type="ECO:0000313" key="4">
    <source>
        <dbReference type="Proteomes" id="UP000018208"/>
    </source>
</evidence>
<evidence type="ECO:0000313" key="2">
    <source>
        <dbReference type="EMBL" id="EST49381.1"/>
    </source>
</evidence>
<dbReference type="EMBL" id="KI545952">
    <property type="protein sequence ID" value="EST49381.1"/>
    <property type="molecule type" value="Genomic_DNA"/>
</dbReference>
<protein>
    <submittedName>
        <fullName evidence="2">Uncharacterized protein</fullName>
    </submittedName>
</protein>
<sequence>MSRRQPQQKVSTLKYIQNSLSLIQYNSFTEIFGKNSALIFPYTLKHFHHINHLSNTTKRLENEIDGMIKQAQKQNTQLQPTLIKQRLSFLLSTQQEKINHAFAALQELRWQRNALGMRLLLEQQPVNRMVSSQLFQVGEDDSNELPFERSDLLLNARYASCSGVHGNRSVLPVDTTYASQVAQLLSQSAPAGTMTLLVEGINFQKFKDQRNAILTSQPSQEFNYDQVETVLSAFAEITSELKDELNRFPPFKPKNLQNCDHRQALNEMQQQLEIAAKRAQEILEKEHKTNEIQAFIGEFLQYATFPCFQENYDEESDLSMLSSTISTPNVAEQAHIEDEVFGTLEPSEAKQPDLQEIPQHDVYCYCKNNTDDETMVQCENGEKCMFASDGWFHPNCLGLKADQIGDDLKFYCPGCWYYLYKDIKTYGEGFKCGKRKQTEIRKFAIGKWKTLWNIDLTKK</sequence>
<gene>
    <name evidence="2" type="ORF">SS50377_10306</name>
    <name evidence="3" type="ORF">SS50377_20050</name>
</gene>
<dbReference type="EMBL" id="AUWU02000001">
    <property type="protein sequence ID" value="KAH0576704.1"/>
    <property type="molecule type" value="Genomic_DNA"/>
</dbReference>
<feature type="coiled-coil region" evidence="1">
    <location>
        <begin position="50"/>
        <end position="77"/>
    </location>
</feature>
<dbReference type="InterPro" id="IPR013083">
    <property type="entry name" value="Znf_RING/FYVE/PHD"/>
</dbReference>
<dbReference type="VEuPathDB" id="GiardiaDB:SS50377_20050"/>
<evidence type="ECO:0000256" key="1">
    <source>
        <dbReference type="SAM" id="Coils"/>
    </source>
</evidence>
<keyword evidence="4" id="KW-1185">Reference proteome</keyword>
<accession>V6M029</accession>
<reference evidence="2 3" key="1">
    <citation type="journal article" date="2014" name="PLoS Genet.">
        <title>The Genome of Spironucleus salmonicida Highlights a Fish Pathogen Adapted to Fluctuating Environments.</title>
        <authorList>
            <person name="Xu F."/>
            <person name="Jerlstrom-Hultqvist J."/>
            <person name="Einarsson E."/>
            <person name="Astvaldsson A."/>
            <person name="Svard S.G."/>
            <person name="Andersson J.O."/>
        </authorList>
    </citation>
    <scope>NUCLEOTIDE SEQUENCE</scope>
    <source>
        <strain evidence="3">ATCC 50377</strain>
    </source>
</reference>
<dbReference type="Gene3D" id="3.30.40.10">
    <property type="entry name" value="Zinc/RING finger domain, C3HC4 (zinc finger)"/>
    <property type="match status" value="1"/>
</dbReference>
<evidence type="ECO:0000313" key="3">
    <source>
        <dbReference type="EMBL" id="KAH0576704.1"/>
    </source>
</evidence>
<dbReference type="Proteomes" id="UP000018208">
    <property type="component" value="Unassembled WGS sequence"/>
</dbReference>
<reference evidence="3" key="2">
    <citation type="submission" date="2020-12" db="EMBL/GenBank/DDBJ databases">
        <title>New Spironucleus salmonicida genome in near-complete chromosomes.</title>
        <authorList>
            <person name="Xu F."/>
            <person name="Kurt Z."/>
            <person name="Jimenez-Gonzalez A."/>
            <person name="Astvaldsson A."/>
            <person name="Andersson J.O."/>
            <person name="Svard S.G."/>
        </authorList>
    </citation>
    <scope>NUCLEOTIDE SEQUENCE</scope>
    <source>
        <strain evidence="3">ATCC 50377</strain>
    </source>
</reference>
<name>V6M029_9EUKA</name>
<organism evidence="2">
    <name type="scientific">Spironucleus salmonicida</name>
    <dbReference type="NCBI Taxonomy" id="348837"/>
    <lineage>
        <taxon>Eukaryota</taxon>
        <taxon>Metamonada</taxon>
        <taxon>Diplomonadida</taxon>
        <taxon>Hexamitidae</taxon>
        <taxon>Hexamitinae</taxon>
        <taxon>Spironucleus</taxon>
    </lineage>
</organism>